<name>A0ABY7GAS5_MYAAR</name>
<evidence type="ECO:0000313" key="2">
    <source>
        <dbReference type="Proteomes" id="UP001164746"/>
    </source>
</evidence>
<accession>A0ABY7GAS5</accession>
<reference evidence="1" key="1">
    <citation type="submission" date="2022-11" db="EMBL/GenBank/DDBJ databases">
        <title>Centuries of genome instability and evolution in soft-shell clam transmissible cancer (bioRxiv).</title>
        <authorList>
            <person name="Hart S.F.M."/>
            <person name="Yonemitsu M.A."/>
            <person name="Giersch R.M."/>
            <person name="Beal B.F."/>
            <person name="Arriagada G."/>
            <person name="Davis B.W."/>
            <person name="Ostrander E.A."/>
            <person name="Goff S.P."/>
            <person name="Metzger M.J."/>
        </authorList>
    </citation>
    <scope>NUCLEOTIDE SEQUENCE</scope>
    <source>
        <strain evidence="1">MELC-2E11</strain>
        <tissue evidence="1">Siphon/mantle</tissue>
    </source>
</reference>
<dbReference type="Proteomes" id="UP001164746">
    <property type="component" value="Chromosome 17"/>
</dbReference>
<sequence>MCSLQVYIPLLLDLTRVNHKYLSHDLRSARRNKIREGRDTQHTSYWTVHLEIWTFGSLRKTTTSQQRQRKKDLQKETMELDEIIALASTPGYRGFIVHKRTSHKRATLEIIKLTVGKGKSAYLESKLLRMFPGSGSGPVSRQCTHLEMSKTSANSKEKKGKGDPTQLYQLPDYNPDLWNTSAITRLKNSTYNYATNIQTNTFSKPGRGNGVINWGTTQHILDGCNADGLKERTDGELPSERENTGAIALAVWYADDSKVEFTNQISDFIFYRQDSDMILASTLGYRGLIVHKRISPKGATLETSRLTVRKGTNADLERSLLQMFPDVSKDVIAHKNYIDL</sequence>
<keyword evidence="2" id="KW-1185">Reference proteome</keyword>
<evidence type="ECO:0000313" key="1">
    <source>
        <dbReference type="EMBL" id="WAR31518.1"/>
    </source>
</evidence>
<organism evidence="1 2">
    <name type="scientific">Mya arenaria</name>
    <name type="common">Soft-shell clam</name>
    <dbReference type="NCBI Taxonomy" id="6604"/>
    <lineage>
        <taxon>Eukaryota</taxon>
        <taxon>Metazoa</taxon>
        <taxon>Spiralia</taxon>
        <taxon>Lophotrochozoa</taxon>
        <taxon>Mollusca</taxon>
        <taxon>Bivalvia</taxon>
        <taxon>Autobranchia</taxon>
        <taxon>Heteroconchia</taxon>
        <taxon>Euheterodonta</taxon>
        <taxon>Imparidentia</taxon>
        <taxon>Neoheterodontei</taxon>
        <taxon>Myida</taxon>
        <taxon>Myoidea</taxon>
        <taxon>Myidae</taxon>
        <taxon>Mya</taxon>
    </lineage>
</organism>
<gene>
    <name evidence="1" type="ORF">MAR_034060</name>
</gene>
<protein>
    <submittedName>
        <fullName evidence="1">IMSP1-like protein</fullName>
    </submittedName>
</protein>
<dbReference type="EMBL" id="CP111028">
    <property type="protein sequence ID" value="WAR31518.1"/>
    <property type="molecule type" value="Genomic_DNA"/>
</dbReference>
<proteinExistence type="predicted"/>